<reference evidence="2 3" key="1">
    <citation type="journal article" date="2019" name="Nat. Microbiol.">
        <title>Wide diversity of methane and short-chain alkane metabolisms in uncultured archaea.</title>
        <authorList>
            <person name="Borrel G."/>
            <person name="Adam P.S."/>
            <person name="McKay L.J."/>
            <person name="Chen L.X."/>
            <person name="Sierra-Garcia I.N."/>
            <person name="Sieber C.M."/>
            <person name="Letourneur Q."/>
            <person name="Ghozlane A."/>
            <person name="Andersen G.L."/>
            <person name="Li W.J."/>
            <person name="Hallam S.J."/>
            <person name="Muyzer G."/>
            <person name="de Oliveira V.M."/>
            <person name="Inskeep W.P."/>
            <person name="Banfield J.F."/>
            <person name="Gribaldo S."/>
        </authorList>
    </citation>
    <scope>NUCLEOTIDE SEQUENCE [LARGE SCALE GENOMIC DNA]</scope>
    <source>
        <strain evidence="2">NM1b</strain>
    </source>
</reference>
<evidence type="ECO:0000313" key="3">
    <source>
        <dbReference type="Proteomes" id="UP000320766"/>
    </source>
</evidence>
<dbReference type="EMBL" id="RXIL01000079">
    <property type="protein sequence ID" value="RZN69399.1"/>
    <property type="molecule type" value="Genomic_DNA"/>
</dbReference>
<proteinExistence type="predicted"/>
<accession>A0A520KWM1</accession>
<evidence type="ECO:0000313" key="2">
    <source>
        <dbReference type="EMBL" id="RZN69399.1"/>
    </source>
</evidence>
<dbReference type="InterPro" id="IPR019209">
    <property type="entry name" value="DUF2098"/>
</dbReference>
<protein>
    <submittedName>
        <fullName evidence="2">DUF2098 domain-containing protein</fullName>
    </submittedName>
</protein>
<feature type="region of interest" description="Disordered" evidence="1">
    <location>
        <begin position="71"/>
        <end position="90"/>
    </location>
</feature>
<feature type="compositionally biased region" description="Acidic residues" evidence="1">
    <location>
        <begin position="81"/>
        <end position="90"/>
    </location>
</feature>
<gene>
    <name evidence="2" type="ORF">EF807_04635</name>
</gene>
<dbReference type="AlphaFoldDB" id="A0A520KWM1"/>
<name>A0A520KWM1_9EURY</name>
<sequence>MDVGDAVIYTNTGTKGIIQEIKKEGEEAREKTWALLDNGMYYDILLLKPVILKGRSESKSISVDEIERRLKEKEDMLSEPTSDEFCDGGG</sequence>
<dbReference type="Proteomes" id="UP000320766">
    <property type="component" value="Unassembled WGS sequence"/>
</dbReference>
<comment type="caution">
    <text evidence="2">The sequence shown here is derived from an EMBL/GenBank/DDBJ whole genome shotgun (WGS) entry which is preliminary data.</text>
</comment>
<organism evidence="2 3">
    <name type="scientific">Candidatus Methanolliviera hydrocarbonicum</name>
    <dbReference type="NCBI Taxonomy" id="2491085"/>
    <lineage>
        <taxon>Archaea</taxon>
        <taxon>Methanobacteriati</taxon>
        <taxon>Methanobacteriota</taxon>
        <taxon>Candidatus Methanoliparia</taxon>
        <taxon>Candidatus Methanoliparales</taxon>
        <taxon>Candidatus Methanollivieraceae</taxon>
        <taxon>Candidatus Methanolliviera</taxon>
    </lineage>
</organism>
<dbReference type="Pfam" id="PF09871">
    <property type="entry name" value="DUF2098"/>
    <property type="match status" value="1"/>
</dbReference>
<evidence type="ECO:0000256" key="1">
    <source>
        <dbReference type="SAM" id="MobiDB-lite"/>
    </source>
</evidence>